<evidence type="ECO:0000256" key="1">
    <source>
        <dbReference type="ARBA" id="ARBA00001623"/>
    </source>
</evidence>
<feature type="binding site" evidence="7">
    <location>
        <position position="55"/>
    </location>
    <ligand>
        <name>Zn(2+)</name>
        <dbReference type="ChEBI" id="CHEBI:29105"/>
        <label>1</label>
    </ligand>
</feature>
<dbReference type="SUPFAM" id="SSF56281">
    <property type="entry name" value="Metallo-hydrolase/oxidoreductase"/>
    <property type="match status" value="1"/>
</dbReference>
<evidence type="ECO:0000256" key="2">
    <source>
        <dbReference type="ARBA" id="ARBA00004963"/>
    </source>
</evidence>
<dbReference type="GO" id="GO:0046872">
    <property type="term" value="F:metal ion binding"/>
    <property type="evidence" value="ECO:0007669"/>
    <property type="project" value="UniProtKB-KW"/>
</dbReference>
<accession>A0A127F7K4</accession>
<sequence length="258" mass="28287">MQVTPVRAFSDNYIWLIHAPRDTSQVVAVDPGDAGPVEALLAARGLRLAAVLITHHHRDHVGGVTELLRHHPVPVFGPAGETIPGQPRPLREGDEVRLDELGLSFQVLDVPGHTAGHIAYVGHGALFCGDTLFVAGCGRLFEGTPQQMVTSLAKLASLPPDTLVYCAHEYTLGNLAFARVVEPGNADVADYLDECRRRRAWDEPTVPSVLGRERNVNPFLRCDRRTVKQAAERRAGHALHSPTDVFAVLRRWKDGFRA</sequence>
<dbReference type="KEGG" id="sdf:ACG33_04650"/>
<dbReference type="NCBIfam" id="TIGR03413">
    <property type="entry name" value="GSH_gloB"/>
    <property type="match status" value="1"/>
</dbReference>
<comment type="subunit">
    <text evidence="7">Monomer.</text>
</comment>
<dbReference type="GO" id="GO:0004416">
    <property type="term" value="F:hydroxyacylglutathione hydrolase activity"/>
    <property type="evidence" value="ECO:0007669"/>
    <property type="project" value="UniProtKB-UniRule"/>
</dbReference>
<feature type="binding site" evidence="7">
    <location>
        <position position="60"/>
    </location>
    <ligand>
        <name>Zn(2+)</name>
        <dbReference type="ChEBI" id="CHEBI:29105"/>
        <label>2</label>
    </ligand>
</feature>
<dbReference type="GO" id="GO:0019243">
    <property type="term" value="P:methylglyoxal catabolic process to D-lactate via S-lactoyl-glutathione"/>
    <property type="evidence" value="ECO:0007669"/>
    <property type="project" value="UniProtKB-UniRule"/>
</dbReference>
<name>A0A127F7K4_STEDE</name>
<dbReference type="InterPro" id="IPR050110">
    <property type="entry name" value="Glyoxalase_II_hydrolase"/>
</dbReference>
<feature type="binding site" evidence="7">
    <location>
        <position position="59"/>
    </location>
    <ligand>
        <name>Zn(2+)</name>
        <dbReference type="ChEBI" id="CHEBI:29105"/>
        <label>2</label>
    </ligand>
</feature>
<comment type="function">
    <text evidence="7">Thiolesterase that catalyzes the hydrolysis of S-D-lactoyl-glutathione to form glutathione and D-lactic acid.</text>
</comment>
<feature type="domain" description="Metallo-beta-lactamase" evidence="8">
    <location>
        <begin position="11"/>
        <end position="168"/>
    </location>
</feature>
<dbReference type="Gene3D" id="3.60.15.10">
    <property type="entry name" value="Ribonuclease Z/Hydroxyacylglutathione hydrolase-like"/>
    <property type="match status" value="1"/>
</dbReference>
<evidence type="ECO:0000256" key="7">
    <source>
        <dbReference type="HAMAP-Rule" id="MF_01374"/>
    </source>
</evidence>
<dbReference type="SMART" id="SM00849">
    <property type="entry name" value="Lactamase_B"/>
    <property type="match status" value="1"/>
</dbReference>
<feature type="binding site" evidence="7">
    <location>
        <position position="113"/>
    </location>
    <ligand>
        <name>Zn(2+)</name>
        <dbReference type="ChEBI" id="CHEBI:29105"/>
        <label>1</label>
    </ligand>
</feature>
<evidence type="ECO:0000313" key="10">
    <source>
        <dbReference type="Proteomes" id="UP000070250"/>
    </source>
</evidence>
<comment type="cofactor">
    <cofactor evidence="7">
        <name>Zn(2+)</name>
        <dbReference type="ChEBI" id="CHEBI:29105"/>
    </cofactor>
    <text evidence="7">Binds 2 Zn(2+) ions per subunit.</text>
</comment>
<feature type="binding site" evidence="7">
    <location>
        <position position="168"/>
    </location>
    <ligand>
        <name>Zn(2+)</name>
        <dbReference type="ChEBI" id="CHEBI:29105"/>
        <label>2</label>
    </ligand>
</feature>
<dbReference type="CDD" id="cd07723">
    <property type="entry name" value="hydroxyacylglutathione_hydrolase_MBL-fold"/>
    <property type="match status" value="1"/>
</dbReference>
<evidence type="ECO:0000256" key="5">
    <source>
        <dbReference type="ARBA" id="ARBA00022801"/>
    </source>
</evidence>
<comment type="pathway">
    <text evidence="2 7">Secondary metabolite metabolism; methylglyoxal degradation; (R)-lactate from methylglyoxal: step 2/2.</text>
</comment>
<dbReference type="InterPro" id="IPR017782">
    <property type="entry name" value="Hydroxyacylglutathione_Hdrlase"/>
</dbReference>
<proteinExistence type="inferred from homology"/>
<evidence type="ECO:0000256" key="4">
    <source>
        <dbReference type="ARBA" id="ARBA00022723"/>
    </source>
</evidence>
<keyword evidence="6 7" id="KW-0862">Zinc</keyword>
<dbReference type="InterPro" id="IPR001279">
    <property type="entry name" value="Metallo-B-lactamas"/>
</dbReference>
<keyword evidence="5 7" id="KW-0378">Hydrolase</keyword>
<organism evidence="9 10">
    <name type="scientific">Steroidobacter denitrificans</name>
    <dbReference type="NCBI Taxonomy" id="465721"/>
    <lineage>
        <taxon>Bacteria</taxon>
        <taxon>Pseudomonadati</taxon>
        <taxon>Pseudomonadota</taxon>
        <taxon>Gammaproteobacteria</taxon>
        <taxon>Steroidobacterales</taxon>
        <taxon>Steroidobacteraceae</taxon>
        <taxon>Steroidobacter</taxon>
    </lineage>
</organism>
<comment type="similarity">
    <text evidence="3 7">Belongs to the metallo-beta-lactamase superfamily. Glyoxalase II family.</text>
</comment>
<evidence type="ECO:0000259" key="8">
    <source>
        <dbReference type="SMART" id="SM00849"/>
    </source>
</evidence>
<dbReference type="STRING" id="465721.ACG33_04650"/>
<dbReference type="EC" id="3.1.2.6" evidence="7"/>
<feature type="binding site" evidence="7">
    <location>
        <position position="130"/>
    </location>
    <ligand>
        <name>Zn(2+)</name>
        <dbReference type="ChEBI" id="CHEBI:29105"/>
        <label>2</label>
    </ligand>
</feature>
<dbReference type="HAMAP" id="MF_01374">
    <property type="entry name" value="Glyoxalase_2"/>
    <property type="match status" value="1"/>
</dbReference>
<dbReference type="UniPathway" id="UPA00619">
    <property type="reaction ID" value="UER00676"/>
</dbReference>
<dbReference type="AlphaFoldDB" id="A0A127F7K4"/>
<dbReference type="InterPro" id="IPR035680">
    <property type="entry name" value="Clx_II_MBL"/>
</dbReference>
<evidence type="ECO:0000313" key="9">
    <source>
        <dbReference type="EMBL" id="AMN46404.1"/>
    </source>
</evidence>
<dbReference type="Pfam" id="PF00753">
    <property type="entry name" value="Lactamase_B"/>
    <property type="match status" value="1"/>
</dbReference>
<dbReference type="EMBL" id="CP011971">
    <property type="protein sequence ID" value="AMN46404.1"/>
    <property type="molecule type" value="Genomic_DNA"/>
</dbReference>
<dbReference type="Pfam" id="PF16123">
    <property type="entry name" value="HAGH_C"/>
    <property type="match status" value="1"/>
</dbReference>
<feature type="binding site" evidence="7">
    <location>
        <position position="130"/>
    </location>
    <ligand>
        <name>Zn(2+)</name>
        <dbReference type="ChEBI" id="CHEBI:29105"/>
        <label>1</label>
    </ligand>
</feature>
<dbReference type="PATRIC" id="fig|465721.4.peg.993"/>
<keyword evidence="10" id="KW-1185">Reference proteome</keyword>
<keyword evidence="4 7" id="KW-0479">Metal-binding</keyword>
<dbReference type="InterPro" id="IPR036866">
    <property type="entry name" value="RibonucZ/Hydroxyglut_hydro"/>
</dbReference>
<evidence type="ECO:0000256" key="6">
    <source>
        <dbReference type="ARBA" id="ARBA00022833"/>
    </source>
</evidence>
<dbReference type="PANTHER" id="PTHR43705:SF1">
    <property type="entry name" value="HYDROXYACYLGLUTATHIONE HYDROLASE GLOB"/>
    <property type="match status" value="1"/>
</dbReference>
<protein>
    <recommendedName>
        <fullName evidence="7">Hydroxyacylglutathione hydrolase</fullName>
        <ecNumber evidence="7">3.1.2.6</ecNumber>
    </recommendedName>
    <alternativeName>
        <fullName evidence="7">Glyoxalase II</fullName>
        <shortName evidence="7">Glx II</shortName>
    </alternativeName>
</protein>
<gene>
    <name evidence="7" type="primary">gloB</name>
    <name evidence="9" type="ORF">ACG33_04650</name>
</gene>
<comment type="catalytic activity">
    <reaction evidence="1 7">
        <text>an S-(2-hydroxyacyl)glutathione + H2O = a 2-hydroxy carboxylate + glutathione + H(+)</text>
        <dbReference type="Rhea" id="RHEA:21864"/>
        <dbReference type="ChEBI" id="CHEBI:15377"/>
        <dbReference type="ChEBI" id="CHEBI:15378"/>
        <dbReference type="ChEBI" id="CHEBI:57925"/>
        <dbReference type="ChEBI" id="CHEBI:58896"/>
        <dbReference type="ChEBI" id="CHEBI:71261"/>
        <dbReference type="EC" id="3.1.2.6"/>
    </reaction>
</comment>
<evidence type="ECO:0000256" key="3">
    <source>
        <dbReference type="ARBA" id="ARBA00006759"/>
    </source>
</evidence>
<dbReference type="InterPro" id="IPR032282">
    <property type="entry name" value="HAGH_C"/>
</dbReference>
<reference evidence="9 10" key="1">
    <citation type="submission" date="2015-06" db="EMBL/GenBank/DDBJ databases">
        <title>A Comprehensive Approach to Explore the Metabolic and Phylogenetic Diversity of Bacterial Steroid Degradation in the Environment: Testosterone as an Example.</title>
        <authorList>
            <person name="Yang F.-C."/>
            <person name="Chen Y.-L."/>
            <person name="Yu C.-P."/>
            <person name="Tang S.-L."/>
            <person name="Wang P.-H."/>
            <person name="Ismail W."/>
            <person name="Wang C.-H."/>
            <person name="Yang C.-Y."/>
            <person name="Chiang Y.-R."/>
        </authorList>
    </citation>
    <scope>NUCLEOTIDE SEQUENCE [LARGE SCALE GENOMIC DNA]</scope>
    <source>
        <strain evidence="9 10">DSM 18526</strain>
    </source>
</reference>
<dbReference type="PIRSF" id="PIRSF005457">
    <property type="entry name" value="Glx"/>
    <property type="match status" value="1"/>
</dbReference>
<feature type="binding site" evidence="7">
    <location>
        <position position="57"/>
    </location>
    <ligand>
        <name>Zn(2+)</name>
        <dbReference type="ChEBI" id="CHEBI:29105"/>
        <label>1</label>
    </ligand>
</feature>
<dbReference type="Proteomes" id="UP000070250">
    <property type="component" value="Chromosome"/>
</dbReference>
<dbReference type="PANTHER" id="PTHR43705">
    <property type="entry name" value="HYDROXYACYLGLUTATHIONE HYDROLASE"/>
    <property type="match status" value="1"/>
</dbReference>